<dbReference type="InterPro" id="IPR020561">
    <property type="entry name" value="PRibGlycinamid_synth_ATP-grasp"/>
</dbReference>
<dbReference type="Gene3D" id="3.90.600.10">
    <property type="entry name" value="Phosphoribosylglycinamide synthetase, C-terminal domain"/>
    <property type="match status" value="1"/>
</dbReference>
<evidence type="ECO:0000256" key="3">
    <source>
        <dbReference type="ARBA" id="ARBA00022598"/>
    </source>
</evidence>
<dbReference type="GO" id="GO:0005524">
    <property type="term" value="F:ATP binding"/>
    <property type="evidence" value="ECO:0007669"/>
    <property type="project" value="UniProtKB-KW"/>
</dbReference>
<evidence type="ECO:0000256" key="7">
    <source>
        <dbReference type="ARBA" id="ARBA00038345"/>
    </source>
</evidence>
<comment type="similarity">
    <text evidence="7">Belongs to the GARS family.</text>
</comment>
<evidence type="ECO:0000256" key="5">
    <source>
        <dbReference type="ARBA" id="ARBA00022755"/>
    </source>
</evidence>
<dbReference type="SMART" id="SM01210">
    <property type="entry name" value="GARS_C"/>
    <property type="match status" value="1"/>
</dbReference>
<keyword evidence="4" id="KW-0547">Nucleotide-binding</keyword>
<evidence type="ECO:0000256" key="1">
    <source>
        <dbReference type="ARBA" id="ARBA00005174"/>
    </source>
</evidence>
<dbReference type="GO" id="GO:0009113">
    <property type="term" value="P:purine nucleobase biosynthetic process"/>
    <property type="evidence" value="ECO:0007669"/>
    <property type="project" value="InterPro"/>
</dbReference>
<comment type="caution">
    <text evidence="11">The sequence shown here is derived from an EMBL/GenBank/DDBJ whole genome shotgun (WGS) entry which is preliminary data.</text>
</comment>
<evidence type="ECO:0000313" key="11">
    <source>
        <dbReference type="EMBL" id="EKC60299.1"/>
    </source>
</evidence>
<accession>K1SY48</accession>
<protein>
    <recommendedName>
        <fullName evidence="2">phosphoribosylamine--glycine ligase</fullName>
        <ecNumber evidence="2">6.3.4.13</ecNumber>
    </recommendedName>
    <alternativeName>
        <fullName evidence="8">Glycinamide ribonucleotide synthetase</fullName>
    </alternativeName>
    <alternativeName>
        <fullName evidence="9">Phosphoribosylglycinamide synthetase</fullName>
    </alternativeName>
</protein>
<dbReference type="GO" id="GO:0046872">
    <property type="term" value="F:metal ion binding"/>
    <property type="evidence" value="ECO:0007669"/>
    <property type="project" value="InterPro"/>
</dbReference>
<dbReference type="InterPro" id="IPR011761">
    <property type="entry name" value="ATP-grasp"/>
</dbReference>
<evidence type="ECO:0000256" key="4">
    <source>
        <dbReference type="ARBA" id="ARBA00022741"/>
    </source>
</evidence>
<feature type="domain" description="ATP-grasp" evidence="10">
    <location>
        <begin position="23"/>
        <end position="90"/>
    </location>
</feature>
<dbReference type="EC" id="6.3.4.13" evidence="2"/>
<reference evidence="11" key="1">
    <citation type="journal article" date="2013" name="Environ. Microbiol.">
        <title>Microbiota from the distal guts of lean and obese adolescents exhibit partial functional redundancy besides clear differences in community structure.</title>
        <authorList>
            <person name="Ferrer M."/>
            <person name="Ruiz A."/>
            <person name="Lanza F."/>
            <person name="Haange S.B."/>
            <person name="Oberbach A."/>
            <person name="Till H."/>
            <person name="Bargiela R."/>
            <person name="Campoy C."/>
            <person name="Segura M.T."/>
            <person name="Richter M."/>
            <person name="von Bergen M."/>
            <person name="Seifert J."/>
            <person name="Suarez A."/>
        </authorList>
    </citation>
    <scope>NUCLEOTIDE SEQUENCE</scope>
</reference>
<organism evidence="11">
    <name type="scientific">human gut metagenome</name>
    <dbReference type="NCBI Taxonomy" id="408170"/>
    <lineage>
        <taxon>unclassified sequences</taxon>
        <taxon>metagenomes</taxon>
        <taxon>organismal metagenomes</taxon>
    </lineage>
</organism>
<keyword evidence="5" id="KW-0658">Purine biosynthesis</keyword>
<evidence type="ECO:0000256" key="6">
    <source>
        <dbReference type="ARBA" id="ARBA00022840"/>
    </source>
</evidence>
<dbReference type="UniPathway" id="UPA00074">
    <property type="reaction ID" value="UER00125"/>
</dbReference>
<dbReference type="GO" id="GO:0004637">
    <property type="term" value="F:phosphoribosylamine-glycine ligase activity"/>
    <property type="evidence" value="ECO:0007669"/>
    <property type="project" value="UniProtKB-EC"/>
</dbReference>
<dbReference type="SUPFAM" id="SSF56059">
    <property type="entry name" value="Glutathione synthetase ATP-binding domain-like"/>
    <property type="match status" value="1"/>
</dbReference>
<dbReference type="EMBL" id="AJWY01008764">
    <property type="protein sequence ID" value="EKC60299.1"/>
    <property type="molecule type" value="Genomic_DNA"/>
</dbReference>
<proteinExistence type="inferred from homology"/>
<evidence type="ECO:0000256" key="2">
    <source>
        <dbReference type="ARBA" id="ARBA00013255"/>
    </source>
</evidence>
<dbReference type="Pfam" id="PF01071">
    <property type="entry name" value="GARS_A"/>
    <property type="match status" value="1"/>
</dbReference>
<dbReference type="InterPro" id="IPR037123">
    <property type="entry name" value="PRibGlycinamide_synth_C_sf"/>
</dbReference>
<name>K1SY48_9ZZZZ</name>
<dbReference type="InterPro" id="IPR020559">
    <property type="entry name" value="PRibGlycinamide_synth_CS"/>
</dbReference>
<dbReference type="PANTHER" id="PTHR43472:SF1">
    <property type="entry name" value="PHOSPHORIBOSYLAMINE--GLYCINE LIGASE, CHLOROPLASTIC"/>
    <property type="match status" value="1"/>
</dbReference>
<dbReference type="PANTHER" id="PTHR43472">
    <property type="entry name" value="PHOSPHORIBOSYLAMINE--GLYCINE LIGASE"/>
    <property type="match status" value="1"/>
</dbReference>
<dbReference type="Gene3D" id="3.30.470.20">
    <property type="entry name" value="ATP-grasp fold, B domain"/>
    <property type="match status" value="1"/>
</dbReference>
<dbReference type="SUPFAM" id="SSF51246">
    <property type="entry name" value="Rudiment single hybrid motif"/>
    <property type="match status" value="1"/>
</dbReference>
<comment type="pathway">
    <text evidence="1">Purine metabolism; IMP biosynthesis via de novo pathway; N(1)-(5-phospho-D-ribosyl)glycinamide from 5-phospho-alpha-D-ribose 1-diphosphate: step 2/2.</text>
</comment>
<dbReference type="SMART" id="SM01209">
    <property type="entry name" value="GARS_A"/>
    <property type="match status" value="1"/>
</dbReference>
<dbReference type="InterPro" id="IPR011054">
    <property type="entry name" value="Rudment_hybrid_motif"/>
</dbReference>
<dbReference type="PROSITE" id="PS00184">
    <property type="entry name" value="GARS"/>
    <property type="match status" value="1"/>
</dbReference>
<dbReference type="PROSITE" id="PS50975">
    <property type="entry name" value="ATP_GRASP"/>
    <property type="match status" value="1"/>
</dbReference>
<dbReference type="Pfam" id="PF02843">
    <property type="entry name" value="GARS_C"/>
    <property type="match status" value="1"/>
</dbReference>
<evidence type="ECO:0000256" key="9">
    <source>
        <dbReference type="ARBA" id="ARBA00042864"/>
    </source>
</evidence>
<gene>
    <name evidence="11" type="ORF">LEA_12936</name>
</gene>
<feature type="non-terminal residue" evidence="11">
    <location>
        <position position="1"/>
    </location>
</feature>
<keyword evidence="6" id="KW-0067">ATP-binding</keyword>
<dbReference type="InterPro" id="IPR020560">
    <property type="entry name" value="PRibGlycinamide_synth_C-dom"/>
</dbReference>
<evidence type="ECO:0000259" key="10">
    <source>
        <dbReference type="PROSITE" id="PS50975"/>
    </source>
</evidence>
<dbReference type="InterPro" id="IPR000115">
    <property type="entry name" value="PRibGlycinamide_synth"/>
</dbReference>
<evidence type="ECO:0000256" key="8">
    <source>
        <dbReference type="ARBA" id="ARBA00042242"/>
    </source>
</evidence>
<keyword evidence="3 11" id="KW-0436">Ligase</keyword>
<sequence length="199" mass="21730">NTGGMGAYSPLPFITPEDEAFALEKVMQRTADALCDEGCPFTGVLYGGLMKTPQGIRVIEFNARFGDPETEVVLPRLKSDIYDIFSAVADGRDPGEAEWHDFATLGIVLASKGYPGSYEKGYEITGTEQVDGVVYHMGTAIKEGRLVTSGGRVMIVVCRSADPEQARCRALEEVRKIGCENLFYRSDIGMKALSFLVKK</sequence>
<dbReference type="GO" id="GO:0006189">
    <property type="term" value="P:'de novo' IMP biosynthetic process"/>
    <property type="evidence" value="ECO:0007669"/>
    <property type="project" value="UniProtKB-UniPathway"/>
</dbReference>
<dbReference type="AlphaFoldDB" id="K1SY48"/>